<evidence type="ECO:0000256" key="1">
    <source>
        <dbReference type="SAM" id="MobiDB-lite"/>
    </source>
</evidence>
<dbReference type="AlphaFoldDB" id="A0A433QE35"/>
<name>A0A433QE35_9FUNG</name>
<protein>
    <submittedName>
        <fullName evidence="2">Uncharacterized protein</fullName>
    </submittedName>
</protein>
<reference evidence="2 3" key="1">
    <citation type="journal article" date="2018" name="New Phytol.">
        <title>Phylogenomics of Endogonaceae and evolution of mycorrhizas within Mucoromycota.</title>
        <authorList>
            <person name="Chang Y."/>
            <person name="Desiro A."/>
            <person name="Na H."/>
            <person name="Sandor L."/>
            <person name="Lipzen A."/>
            <person name="Clum A."/>
            <person name="Barry K."/>
            <person name="Grigoriev I.V."/>
            <person name="Martin F.M."/>
            <person name="Stajich J.E."/>
            <person name="Smith M.E."/>
            <person name="Bonito G."/>
            <person name="Spatafora J.W."/>
        </authorList>
    </citation>
    <scope>NUCLEOTIDE SEQUENCE [LARGE SCALE GENOMIC DNA]</scope>
    <source>
        <strain evidence="2 3">AD002</strain>
    </source>
</reference>
<organism evidence="2 3">
    <name type="scientific">Jimgerdemannia flammicorona</name>
    <dbReference type="NCBI Taxonomy" id="994334"/>
    <lineage>
        <taxon>Eukaryota</taxon>
        <taxon>Fungi</taxon>
        <taxon>Fungi incertae sedis</taxon>
        <taxon>Mucoromycota</taxon>
        <taxon>Mucoromycotina</taxon>
        <taxon>Endogonomycetes</taxon>
        <taxon>Endogonales</taxon>
        <taxon>Endogonaceae</taxon>
        <taxon>Jimgerdemannia</taxon>
    </lineage>
</organism>
<dbReference type="Proteomes" id="UP000274822">
    <property type="component" value="Unassembled WGS sequence"/>
</dbReference>
<dbReference type="EMBL" id="RBNJ01007345">
    <property type="protein sequence ID" value="RUS28014.1"/>
    <property type="molecule type" value="Genomic_DNA"/>
</dbReference>
<gene>
    <name evidence="2" type="ORF">BC938DRAFT_482460</name>
</gene>
<accession>A0A433QE35</accession>
<keyword evidence="3" id="KW-1185">Reference proteome</keyword>
<sequence>MRRPERSWPIARSRLGERQTAEPHTRGLGGRTLKVSDIRREEGTAGVRTSLLVEKAGKSWSPFLTLQRPVFTTASDMPPITISFVSRPLALSFLPSGLAFLPSVPSSSRWCMFSGAAPPASGTLSPGFYYSSRLAQSRHPTDGPTYWFSNKQANQSATIPPSPSRHSRVDFKDIETPWVVLQYAY</sequence>
<comment type="caution">
    <text evidence="2">The sequence shown here is derived from an EMBL/GenBank/DDBJ whole genome shotgun (WGS) entry which is preliminary data.</text>
</comment>
<feature type="compositionally biased region" description="Basic and acidic residues" evidence="1">
    <location>
        <begin position="14"/>
        <end position="25"/>
    </location>
</feature>
<feature type="region of interest" description="Disordered" evidence="1">
    <location>
        <begin position="1"/>
        <end position="31"/>
    </location>
</feature>
<proteinExistence type="predicted"/>
<evidence type="ECO:0000313" key="2">
    <source>
        <dbReference type="EMBL" id="RUS28014.1"/>
    </source>
</evidence>
<evidence type="ECO:0000313" key="3">
    <source>
        <dbReference type="Proteomes" id="UP000274822"/>
    </source>
</evidence>